<dbReference type="VEuPathDB" id="FungiDB:TREMEDRAFT_61541"/>
<protein>
    <submittedName>
        <fullName evidence="2">Uncharacterized protein</fullName>
    </submittedName>
</protein>
<feature type="compositionally biased region" description="Basic and acidic residues" evidence="1">
    <location>
        <begin position="15"/>
        <end position="25"/>
    </location>
</feature>
<accession>A0A4Q1BFJ3</accession>
<organism evidence="2 3">
    <name type="scientific">Tremella mesenterica</name>
    <name type="common">Jelly fungus</name>
    <dbReference type="NCBI Taxonomy" id="5217"/>
    <lineage>
        <taxon>Eukaryota</taxon>
        <taxon>Fungi</taxon>
        <taxon>Dikarya</taxon>
        <taxon>Basidiomycota</taxon>
        <taxon>Agaricomycotina</taxon>
        <taxon>Tremellomycetes</taxon>
        <taxon>Tremellales</taxon>
        <taxon>Tremellaceae</taxon>
        <taxon>Tremella</taxon>
    </lineage>
</organism>
<keyword evidence="3" id="KW-1185">Reference proteome</keyword>
<evidence type="ECO:0000313" key="2">
    <source>
        <dbReference type="EMBL" id="RXK34793.1"/>
    </source>
</evidence>
<comment type="caution">
    <text evidence="2">The sequence shown here is derived from an EMBL/GenBank/DDBJ whole genome shotgun (WGS) entry which is preliminary data.</text>
</comment>
<name>A0A4Q1BFJ3_TREME</name>
<reference evidence="2 3" key="1">
    <citation type="submission" date="2016-06" db="EMBL/GenBank/DDBJ databases">
        <title>Evolution of pathogenesis and genome organization in the Tremellales.</title>
        <authorList>
            <person name="Cuomo C."/>
            <person name="Litvintseva A."/>
            <person name="Heitman J."/>
            <person name="Chen Y."/>
            <person name="Sun S."/>
            <person name="Springer D."/>
            <person name="Dromer F."/>
            <person name="Young S."/>
            <person name="Zeng Q."/>
            <person name="Chapman S."/>
            <person name="Gujja S."/>
            <person name="Saif S."/>
            <person name="Birren B."/>
        </authorList>
    </citation>
    <scope>NUCLEOTIDE SEQUENCE [LARGE SCALE GENOMIC DNA]</scope>
    <source>
        <strain evidence="2 3">ATCC 28783</strain>
    </source>
</reference>
<dbReference type="AlphaFoldDB" id="A0A4Q1BFJ3"/>
<dbReference type="Proteomes" id="UP000289152">
    <property type="component" value="Unassembled WGS sequence"/>
</dbReference>
<evidence type="ECO:0000256" key="1">
    <source>
        <dbReference type="SAM" id="MobiDB-lite"/>
    </source>
</evidence>
<dbReference type="EMBL" id="SDIL01000190">
    <property type="protein sequence ID" value="RXK34793.1"/>
    <property type="molecule type" value="Genomic_DNA"/>
</dbReference>
<feature type="region of interest" description="Disordered" evidence="1">
    <location>
        <begin position="1"/>
        <end position="35"/>
    </location>
</feature>
<proteinExistence type="predicted"/>
<evidence type="ECO:0000313" key="3">
    <source>
        <dbReference type="Proteomes" id="UP000289152"/>
    </source>
</evidence>
<sequence length="243" mass="27414">MSFDLDRSNSLMSHASEDGNHDTQKESPSVKAPKSHKEIMASVLDAFTDQVSGACTALDQRIPEGEISLNPHQNREESMTREVNMSNPSLLEEHDMKDETKKNSLLWEIADRKDDQYTAWSIFVQALTRTNGHPNDSMSRWEKSIAVYILISNYQSHQGDQGEGSCDGCTRERTLLQPFETLVNEASKVNNDLSDGPCDSQLFAYRDAVKRAEWLAYLGCRQLTLSHEINKEISSLAEKDLDD</sequence>
<dbReference type="InParanoid" id="A0A4Q1BFJ3"/>
<gene>
    <name evidence="2" type="ORF">M231_07950</name>
</gene>